<dbReference type="RefSeq" id="XP_025550821.1">
    <property type="nucleotide sequence ID" value="XM_025700623.1"/>
</dbReference>
<organism evidence="2 3">
    <name type="scientific">Aspergillus homomorphus (strain CBS 101889)</name>
    <dbReference type="NCBI Taxonomy" id="1450537"/>
    <lineage>
        <taxon>Eukaryota</taxon>
        <taxon>Fungi</taxon>
        <taxon>Dikarya</taxon>
        <taxon>Ascomycota</taxon>
        <taxon>Pezizomycotina</taxon>
        <taxon>Eurotiomycetes</taxon>
        <taxon>Eurotiomycetidae</taxon>
        <taxon>Eurotiales</taxon>
        <taxon>Aspergillaceae</taxon>
        <taxon>Aspergillus</taxon>
        <taxon>Aspergillus subgen. Circumdati</taxon>
    </lineage>
</organism>
<protein>
    <submittedName>
        <fullName evidence="2">Uncharacterized protein</fullName>
    </submittedName>
</protein>
<dbReference type="AlphaFoldDB" id="A0A395HV35"/>
<feature type="region of interest" description="Disordered" evidence="1">
    <location>
        <begin position="497"/>
        <end position="567"/>
    </location>
</feature>
<accession>A0A395HV35</accession>
<name>A0A395HV35_ASPHC</name>
<feature type="region of interest" description="Disordered" evidence="1">
    <location>
        <begin position="329"/>
        <end position="357"/>
    </location>
</feature>
<feature type="compositionally biased region" description="Basic and acidic residues" evidence="1">
    <location>
        <begin position="527"/>
        <end position="536"/>
    </location>
</feature>
<feature type="compositionally biased region" description="Polar residues" evidence="1">
    <location>
        <begin position="497"/>
        <end position="508"/>
    </location>
</feature>
<keyword evidence="3" id="KW-1185">Reference proteome</keyword>
<reference evidence="2 3" key="1">
    <citation type="submission" date="2018-02" db="EMBL/GenBank/DDBJ databases">
        <title>The genomes of Aspergillus section Nigri reveals drivers in fungal speciation.</title>
        <authorList>
            <consortium name="DOE Joint Genome Institute"/>
            <person name="Vesth T.C."/>
            <person name="Nybo J."/>
            <person name="Theobald S."/>
            <person name="Brandl J."/>
            <person name="Frisvad J.C."/>
            <person name="Nielsen K.F."/>
            <person name="Lyhne E.K."/>
            <person name="Kogle M.E."/>
            <person name="Kuo A."/>
            <person name="Riley R."/>
            <person name="Clum A."/>
            <person name="Nolan M."/>
            <person name="Lipzen A."/>
            <person name="Salamov A."/>
            <person name="Henrissat B."/>
            <person name="Wiebenga A."/>
            <person name="De vries R.P."/>
            <person name="Grigoriev I.V."/>
            <person name="Mortensen U.H."/>
            <person name="Andersen M.R."/>
            <person name="Baker S.E."/>
        </authorList>
    </citation>
    <scope>NUCLEOTIDE SEQUENCE [LARGE SCALE GENOMIC DNA]</scope>
    <source>
        <strain evidence="2 3">CBS 101889</strain>
    </source>
</reference>
<dbReference type="GeneID" id="37204912"/>
<sequence>MDQSHEAYNSSPFSAPIPAFAEPLAPYLKSRQEALRIRQALTAYVRSHIIFAENDPDDPDFHAKSHLTLSVPHDAVVGVKRIPPEITGLRREYLEALQANVDARKGYQAALDKHTTFSSERQQTAASKPRSDPSLDLAEYVKLLRDRRQNAKLQVFQRYLQELKERNRRRAESFVDIGKRPEVIVPPEMLCEESRSSSDAGDSVEDLMHRLEKAVIRAKTHFDREKELLEELKEQRALDEDPLPDSTPAAKATALQRTRDELVYWVEEKLVSAGSHEDSGSRPDLAPEDLEESVRLFEEQKAEVAKKYAEYVDARKAVLDAASRACQPIAVPSAPPSSRPTSIIQRKDASQEPQSLGPMDVLPYAEKNLLPLLKSQRALALQKFYLAGLLGKEKATSLRMLNRLRDESHLLPEFPIVANQPRSNRAAAALSSRHVPQFPEPNKKDEVIALADAWAFASDEAGICEDEFVGEKLTEGCESAQKAKQALDAVCRSLNQDTESTLPGNSKGKQGMGDVWPSEARMTRSRTKLERSEPQRKGPWAGLNGAEAGKNQSCKRAQAGKRRPEEH</sequence>
<feature type="compositionally biased region" description="Polar residues" evidence="1">
    <location>
        <begin position="116"/>
        <end position="126"/>
    </location>
</feature>
<evidence type="ECO:0000313" key="2">
    <source>
        <dbReference type="EMBL" id="RAL11667.1"/>
    </source>
</evidence>
<dbReference type="Proteomes" id="UP000248961">
    <property type="component" value="Unassembled WGS sequence"/>
</dbReference>
<gene>
    <name evidence="2" type="ORF">BO97DRAFT_478400</name>
</gene>
<evidence type="ECO:0000256" key="1">
    <source>
        <dbReference type="SAM" id="MobiDB-lite"/>
    </source>
</evidence>
<dbReference type="VEuPathDB" id="FungiDB:BO97DRAFT_478400"/>
<evidence type="ECO:0000313" key="3">
    <source>
        <dbReference type="Proteomes" id="UP000248961"/>
    </source>
</evidence>
<dbReference type="OrthoDB" id="5402392at2759"/>
<feature type="region of interest" description="Disordered" evidence="1">
    <location>
        <begin position="114"/>
        <end position="133"/>
    </location>
</feature>
<dbReference type="EMBL" id="KZ824287">
    <property type="protein sequence ID" value="RAL11667.1"/>
    <property type="molecule type" value="Genomic_DNA"/>
</dbReference>
<proteinExistence type="predicted"/>